<dbReference type="SMART" id="SM00332">
    <property type="entry name" value="PP2Cc"/>
    <property type="match status" value="1"/>
</dbReference>
<evidence type="ECO:0000313" key="17">
    <source>
        <dbReference type="Proteomes" id="UP001295684"/>
    </source>
</evidence>
<comment type="similarity">
    <text evidence="4 14">Belongs to the PP2C family.</text>
</comment>
<dbReference type="GO" id="GO:0046872">
    <property type="term" value="F:metal ion binding"/>
    <property type="evidence" value="ECO:0007669"/>
    <property type="project" value="UniProtKB-KW"/>
</dbReference>
<dbReference type="PROSITE" id="PS51746">
    <property type="entry name" value="PPM_2"/>
    <property type="match status" value="1"/>
</dbReference>
<evidence type="ECO:0000256" key="12">
    <source>
        <dbReference type="ARBA" id="ARBA00047761"/>
    </source>
</evidence>
<comment type="caution">
    <text evidence="16">The sequence shown here is derived from an EMBL/GenBank/DDBJ whole genome shotgun (WGS) entry which is preliminary data.</text>
</comment>
<evidence type="ECO:0000256" key="8">
    <source>
        <dbReference type="ARBA" id="ARBA00022842"/>
    </source>
</evidence>
<dbReference type="GO" id="GO:0004722">
    <property type="term" value="F:protein serine/threonine phosphatase activity"/>
    <property type="evidence" value="ECO:0007669"/>
    <property type="project" value="UniProtKB-EC"/>
</dbReference>
<evidence type="ECO:0000256" key="13">
    <source>
        <dbReference type="ARBA" id="ARBA00048336"/>
    </source>
</evidence>
<accession>A0AAD1XMH0</accession>
<name>A0AAD1XMH0_EUPCR</name>
<dbReference type="Proteomes" id="UP001295684">
    <property type="component" value="Unassembled WGS sequence"/>
</dbReference>
<dbReference type="PANTHER" id="PTHR13832:SF803">
    <property type="entry name" value="PROTEIN PHOSPHATASE 1G"/>
    <property type="match status" value="1"/>
</dbReference>
<evidence type="ECO:0000256" key="4">
    <source>
        <dbReference type="ARBA" id="ARBA00006702"/>
    </source>
</evidence>
<keyword evidence="17" id="KW-1185">Reference proteome</keyword>
<evidence type="ECO:0000256" key="2">
    <source>
        <dbReference type="ARBA" id="ARBA00001946"/>
    </source>
</evidence>
<gene>
    <name evidence="16" type="ORF">ECRASSUSDP1_LOCUS16739</name>
</gene>
<evidence type="ECO:0000256" key="9">
    <source>
        <dbReference type="ARBA" id="ARBA00022912"/>
    </source>
</evidence>
<dbReference type="InterPro" id="IPR036457">
    <property type="entry name" value="PPM-type-like_dom_sf"/>
</dbReference>
<dbReference type="Pfam" id="PF00481">
    <property type="entry name" value="PP2C"/>
    <property type="match status" value="2"/>
</dbReference>
<evidence type="ECO:0000256" key="11">
    <source>
        <dbReference type="ARBA" id="ARBA00023211"/>
    </source>
</evidence>
<evidence type="ECO:0000256" key="1">
    <source>
        <dbReference type="ARBA" id="ARBA00001936"/>
    </source>
</evidence>
<comment type="catalytic activity">
    <reaction evidence="13">
        <text>O-phospho-L-threonyl-[protein] + H2O = L-threonyl-[protein] + phosphate</text>
        <dbReference type="Rhea" id="RHEA:47004"/>
        <dbReference type="Rhea" id="RHEA-COMP:11060"/>
        <dbReference type="Rhea" id="RHEA-COMP:11605"/>
        <dbReference type="ChEBI" id="CHEBI:15377"/>
        <dbReference type="ChEBI" id="CHEBI:30013"/>
        <dbReference type="ChEBI" id="CHEBI:43474"/>
        <dbReference type="ChEBI" id="CHEBI:61977"/>
        <dbReference type="EC" id="3.1.3.16"/>
    </reaction>
</comment>
<evidence type="ECO:0000259" key="15">
    <source>
        <dbReference type="PROSITE" id="PS51746"/>
    </source>
</evidence>
<dbReference type="EC" id="3.1.3.16" evidence="5"/>
<evidence type="ECO:0000256" key="3">
    <source>
        <dbReference type="ARBA" id="ARBA00004170"/>
    </source>
</evidence>
<comment type="cofactor">
    <cofactor evidence="2">
        <name>Mg(2+)</name>
        <dbReference type="ChEBI" id="CHEBI:18420"/>
    </cofactor>
</comment>
<keyword evidence="11" id="KW-0464">Manganese</keyword>
<dbReference type="PROSITE" id="PS01032">
    <property type="entry name" value="PPM_1"/>
    <property type="match status" value="1"/>
</dbReference>
<dbReference type="EMBL" id="CAMPGE010016844">
    <property type="protein sequence ID" value="CAI2375377.1"/>
    <property type="molecule type" value="Genomic_DNA"/>
</dbReference>
<evidence type="ECO:0000313" key="16">
    <source>
        <dbReference type="EMBL" id="CAI2375377.1"/>
    </source>
</evidence>
<dbReference type="AlphaFoldDB" id="A0AAD1XMH0"/>
<keyword evidence="10" id="KW-0472">Membrane</keyword>
<dbReference type="InterPro" id="IPR015655">
    <property type="entry name" value="PP2C"/>
</dbReference>
<keyword evidence="6" id="KW-0479">Metal-binding</keyword>
<reference evidence="16" key="1">
    <citation type="submission" date="2023-07" db="EMBL/GenBank/DDBJ databases">
        <authorList>
            <consortium name="AG Swart"/>
            <person name="Singh M."/>
            <person name="Singh A."/>
            <person name="Seah K."/>
            <person name="Emmerich C."/>
        </authorList>
    </citation>
    <scope>NUCLEOTIDE SEQUENCE</scope>
    <source>
        <strain evidence="16">DP1</strain>
    </source>
</reference>
<dbReference type="CDD" id="cd00143">
    <property type="entry name" value="PP2Cc"/>
    <property type="match status" value="1"/>
</dbReference>
<evidence type="ECO:0000256" key="6">
    <source>
        <dbReference type="ARBA" id="ARBA00022723"/>
    </source>
</evidence>
<dbReference type="SMART" id="SM00331">
    <property type="entry name" value="PP2C_SIG"/>
    <property type="match status" value="1"/>
</dbReference>
<keyword evidence="7 14" id="KW-0378">Hydrolase</keyword>
<organism evidence="16 17">
    <name type="scientific">Euplotes crassus</name>
    <dbReference type="NCBI Taxonomy" id="5936"/>
    <lineage>
        <taxon>Eukaryota</taxon>
        <taxon>Sar</taxon>
        <taxon>Alveolata</taxon>
        <taxon>Ciliophora</taxon>
        <taxon>Intramacronucleata</taxon>
        <taxon>Spirotrichea</taxon>
        <taxon>Hypotrichia</taxon>
        <taxon>Euplotida</taxon>
        <taxon>Euplotidae</taxon>
        <taxon>Moneuplotes</taxon>
    </lineage>
</organism>
<dbReference type="GO" id="GO:0016020">
    <property type="term" value="C:membrane"/>
    <property type="evidence" value="ECO:0007669"/>
    <property type="project" value="UniProtKB-SubCell"/>
</dbReference>
<dbReference type="SUPFAM" id="SSF81606">
    <property type="entry name" value="PP2C-like"/>
    <property type="match status" value="1"/>
</dbReference>
<comment type="subcellular location">
    <subcellularLocation>
        <location evidence="3">Membrane</location>
        <topology evidence="3">Peripheral membrane protein</topology>
    </subcellularLocation>
</comment>
<dbReference type="Gene3D" id="3.60.40.10">
    <property type="entry name" value="PPM-type phosphatase domain"/>
    <property type="match status" value="1"/>
</dbReference>
<feature type="domain" description="PPM-type phosphatase" evidence="15">
    <location>
        <begin position="26"/>
        <end position="338"/>
    </location>
</feature>
<comment type="catalytic activity">
    <reaction evidence="12">
        <text>O-phospho-L-seryl-[protein] + H2O = L-seryl-[protein] + phosphate</text>
        <dbReference type="Rhea" id="RHEA:20629"/>
        <dbReference type="Rhea" id="RHEA-COMP:9863"/>
        <dbReference type="Rhea" id="RHEA-COMP:11604"/>
        <dbReference type="ChEBI" id="CHEBI:15377"/>
        <dbReference type="ChEBI" id="CHEBI:29999"/>
        <dbReference type="ChEBI" id="CHEBI:43474"/>
        <dbReference type="ChEBI" id="CHEBI:83421"/>
        <dbReference type="EC" id="3.1.3.16"/>
    </reaction>
</comment>
<evidence type="ECO:0000256" key="14">
    <source>
        <dbReference type="RuleBase" id="RU003465"/>
    </source>
</evidence>
<dbReference type="PANTHER" id="PTHR13832">
    <property type="entry name" value="PROTEIN PHOSPHATASE 2C"/>
    <property type="match status" value="1"/>
</dbReference>
<evidence type="ECO:0000256" key="10">
    <source>
        <dbReference type="ARBA" id="ARBA00023136"/>
    </source>
</evidence>
<keyword evidence="9 14" id="KW-0904">Protein phosphatase</keyword>
<protein>
    <recommendedName>
        <fullName evidence="5">protein-serine/threonine phosphatase</fullName>
        <ecNumber evidence="5">3.1.3.16</ecNumber>
    </recommendedName>
</protein>
<evidence type="ECO:0000256" key="5">
    <source>
        <dbReference type="ARBA" id="ARBA00013081"/>
    </source>
</evidence>
<dbReference type="InterPro" id="IPR000222">
    <property type="entry name" value="PP2C_BS"/>
</dbReference>
<dbReference type="InterPro" id="IPR001932">
    <property type="entry name" value="PPM-type_phosphatase-like_dom"/>
</dbReference>
<proteinExistence type="inferred from homology"/>
<sequence length="340" mass="38142">MGTQLTYLNEPNMEKEIDENENDEYDAVACSMQGWRTNMEDAHLLELDFEPGMHLFGVFDGHGGKEVAMYAARELIQTFKDSFPSKANPFKGSTVDEDLLDPDSVEQALINSFIGIDKKLSTKQVKKELMEIRNNNPEGKNPFLELLGLSDEIDRGKTEGINIFDSIGCTANVLFIHEGKYYCANAGDSRCVISQRGRAVELSQDHKPEDPIEYQRITNAGSVVVDGRVDGNLNLSRSIGDLHHKQKNLPVEEQPITCVPDVTIRDIDEDDDFIVLACDGIWEVKDSQQVVDFIDEKLSTNTDIEDIVKELLNEVCSEDCNKDQSLGCDNMTCIIINIKR</sequence>
<keyword evidence="8" id="KW-0460">Magnesium</keyword>
<comment type="cofactor">
    <cofactor evidence="1">
        <name>Mn(2+)</name>
        <dbReference type="ChEBI" id="CHEBI:29035"/>
    </cofactor>
</comment>
<evidence type="ECO:0000256" key="7">
    <source>
        <dbReference type="ARBA" id="ARBA00022801"/>
    </source>
</evidence>